<feature type="signal peptide" evidence="2">
    <location>
        <begin position="1"/>
        <end position="16"/>
    </location>
</feature>
<keyword evidence="4" id="KW-1185">Reference proteome</keyword>
<protein>
    <recommendedName>
        <fullName evidence="5">Leucine-rich repeat-containing N-terminal plant-type domain-containing protein</fullName>
    </recommendedName>
</protein>
<feature type="compositionally biased region" description="Low complexity" evidence="1">
    <location>
        <begin position="20"/>
        <end position="33"/>
    </location>
</feature>
<feature type="compositionally biased region" description="Pro residues" evidence="1">
    <location>
        <begin position="34"/>
        <end position="51"/>
    </location>
</feature>
<dbReference type="STRING" id="2903.R1DXD0"/>
<dbReference type="AlphaFoldDB" id="A0A0D3KWD8"/>
<sequence>MRYLCVLVATLAGASAQTTAAAPAAPPDAVAAPTPTPVPTPVPTPEPTPAPIVPARGQCEALQTLFEKTRGASWHNNSGWMTTHVSCCKWHGITCDAEGFITKIELPFNKLAGVLPDDI</sequence>
<dbReference type="RefSeq" id="XP_005792502.1">
    <property type="nucleotide sequence ID" value="XM_005792445.1"/>
</dbReference>
<organism evidence="3 4">
    <name type="scientific">Emiliania huxleyi (strain CCMP1516)</name>
    <dbReference type="NCBI Taxonomy" id="280463"/>
    <lineage>
        <taxon>Eukaryota</taxon>
        <taxon>Haptista</taxon>
        <taxon>Haptophyta</taxon>
        <taxon>Prymnesiophyceae</taxon>
        <taxon>Isochrysidales</taxon>
        <taxon>Noelaerhabdaceae</taxon>
        <taxon>Emiliania</taxon>
    </lineage>
</organism>
<dbReference type="Gene3D" id="3.80.10.10">
    <property type="entry name" value="Ribonuclease Inhibitor"/>
    <property type="match status" value="1"/>
</dbReference>
<evidence type="ECO:0000256" key="2">
    <source>
        <dbReference type="SAM" id="SignalP"/>
    </source>
</evidence>
<evidence type="ECO:0000256" key="1">
    <source>
        <dbReference type="SAM" id="MobiDB-lite"/>
    </source>
</evidence>
<evidence type="ECO:0000313" key="4">
    <source>
        <dbReference type="Proteomes" id="UP000013827"/>
    </source>
</evidence>
<evidence type="ECO:0008006" key="5">
    <source>
        <dbReference type="Google" id="ProtNLM"/>
    </source>
</evidence>
<keyword evidence="2" id="KW-0732">Signal</keyword>
<accession>A0A0D3KWD8</accession>
<dbReference type="EnsemblProtists" id="EOD40073">
    <property type="protein sequence ID" value="EOD40073"/>
    <property type="gene ID" value="EMIHUDRAFT_125588"/>
</dbReference>
<dbReference type="HOGENOM" id="CLU_2067594_0_0_1"/>
<dbReference type="KEGG" id="ehx:EMIHUDRAFT_125588"/>
<reference evidence="3" key="2">
    <citation type="submission" date="2024-10" db="UniProtKB">
        <authorList>
            <consortium name="EnsemblProtists"/>
        </authorList>
    </citation>
    <scope>IDENTIFICATION</scope>
</reference>
<dbReference type="GeneID" id="17285345"/>
<feature type="region of interest" description="Disordered" evidence="1">
    <location>
        <begin position="20"/>
        <end position="51"/>
    </location>
</feature>
<dbReference type="Proteomes" id="UP000013827">
    <property type="component" value="Unassembled WGS sequence"/>
</dbReference>
<name>A0A0D3KWD8_EMIH1</name>
<reference evidence="4" key="1">
    <citation type="journal article" date="2013" name="Nature">
        <title>Pan genome of the phytoplankton Emiliania underpins its global distribution.</title>
        <authorList>
            <person name="Read B.A."/>
            <person name="Kegel J."/>
            <person name="Klute M.J."/>
            <person name="Kuo A."/>
            <person name="Lefebvre S.C."/>
            <person name="Maumus F."/>
            <person name="Mayer C."/>
            <person name="Miller J."/>
            <person name="Monier A."/>
            <person name="Salamov A."/>
            <person name="Young J."/>
            <person name="Aguilar M."/>
            <person name="Claverie J.M."/>
            <person name="Frickenhaus S."/>
            <person name="Gonzalez K."/>
            <person name="Herman E.K."/>
            <person name="Lin Y.C."/>
            <person name="Napier J."/>
            <person name="Ogata H."/>
            <person name="Sarno A.F."/>
            <person name="Shmutz J."/>
            <person name="Schroeder D."/>
            <person name="de Vargas C."/>
            <person name="Verret F."/>
            <person name="von Dassow P."/>
            <person name="Valentin K."/>
            <person name="Van de Peer Y."/>
            <person name="Wheeler G."/>
            <person name="Dacks J.B."/>
            <person name="Delwiche C.F."/>
            <person name="Dyhrman S.T."/>
            <person name="Glockner G."/>
            <person name="John U."/>
            <person name="Richards T."/>
            <person name="Worden A.Z."/>
            <person name="Zhang X."/>
            <person name="Grigoriev I.V."/>
            <person name="Allen A.E."/>
            <person name="Bidle K."/>
            <person name="Borodovsky M."/>
            <person name="Bowler C."/>
            <person name="Brownlee C."/>
            <person name="Cock J.M."/>
            <person name="Elias M."/>
            <person name="Gladyshev V.N."/>
            <person name="Groth M."/>
            <person name="Guda C."/>
            <person name="Hadaegh A."/>
            <person name="Iglesias-Rodriguez M.D."/>
            <person name="Jenkins J."/>
            <person name="Jones B.M."/>
            <person name="Lawson T."/>
            <person name="Leese F."/>
            <person name="Lindquist E."/>
            <person name="Lobanov A."/>
            <person name="Lomsadze A."/>
            <person name="Malik S.B."/>
            <person name="Marsh M.E."/>
            <person name="Mackinder L."/>
            <person name="Mock T."/>
            <person name="Mueller-Roeber B."/>
            <person name="Pagarete A."/>
            <person name="Parker M."/>
            <person name="Probert I."/>
            <person name="Quesneville H."/>
            <person name="Raines C."/>
            <person name="Rensing S.A."/>
            <person name="Riano-Pachon D.M."/>
            <person name="Richier S."/>
            <person name="Rokitta S."/>
            <person name="Shiraiwa Y."/>
            <person name="Soanes D.M."/>
            <person name="van der Giezen M."/>
            <person name="Wahlund T.M."/>
            <person name="Williams B."/>
            <person name="Wilson W."/>
            <person name="Wolfe G."/>
            <person name="Wurch L.L."/>
        </authorList>
    </citation>
    <scope>NUCLEOTIDE SEQUENCE</scope>
</reference>
<evidence type="ECO:0000313" key="3">
    <source>
        <dbReference type="EnsemblProtists" id="EOD40073"/>
    </source>
</evidence>
<dbReference type="InterPro" id="IPR032675">
    <property type="entry name" value="LRR_dom_sf"/>
</dbReference>
<feature type="chain" id="PRO_5044208523" description="Leucine-rich repeat-containing N-terminal plant-type domain-containing protein" evidence="2">
    <location>
        <begin position="17"/>
        <end position="119"/>
    </location>
</feature>
<proteinExistence type="predicted"/>
<dbReference type="PaxDb" id="2903-EOD40073"/>